<proteinExistence type="predicted"/>
<protein>
    <recommendedName>
        <fullName evidence="3">LTD domain-containing protein</fullName>
    </recommendedName>
</protein>
<feature type="compositionally biased region" description="Basic and acidic residues" evidence="1">
    <location>
        <begin position="119"/>
        <end position="144"/>
    </location>
</feature>
<dbReference type="SUPFAM" id="SSF74853">
    <property type="entry name" value="Lamin A/C globular tail domain"/>
    <property type="match status" value="1"/>
</dbReference>
<evidence type="ECO:0000256" key="2">
    <source>
        <dbReference type="SAM" id="SignalP"/>
    </source>
</evidence>
<dbReference type="RefSeq" id="WP_077964180.1">
    <property type="nucleotide sequence ID" value="NZ_CP045178.1"/>
</dbReference>
<evidence type="ECO:0000313" key="4">
    <source>
        <dbReference type="EMBL" id="OON82862.1"/>
    </source>
</evidence>
<reference evidence="4 5" key="1">
    <citation type="submission" date="2017-02" db="EMBL/GenBank/DDBJ databases">
        <title>Draft Genome Sequence of Streptomyces tsukubaensis F601, a Producer of the immunosuppressant tacrolimus FK506.</title>
        <authorList>
            <person name="Zong G."/>
            <person name="Zhong C."/>
            <person name="Fu J."/>
            <person name="Qin R."/>
            <person name="Cao G."/>
        </authorList>
    </citation>
    <scope>NUCLEOTIDE SEQUENCE [LARGE SCALE GENOMIC DNA]</scope>
    <source>
        <strain evidence="4 5">F601</strain>
    </source>
</reference>
<dbReference type="Pfam" id="PF00932">
    <property type="entry name" value="LTD"/>
    <property type="match status" value="1"/>
</dbReference>
<evidence type="ECO:0000259" key="3">
    <source>
        <dbReference type="PROSITE" id="PS51841"/>
    </source>
</evidence>
<dbReference type="PROSITE" id="PS51841">
    <property type="entry name" value="LTD"/>
    <property type="match status" value="1"/>
</dbReference>
<dbReference type="STRING" id="83656.B1H18_02215"/>
<sequence>MSRSVSRIAAALLASGAVVAMAFPASAGESVAQPHRSPVVLGDIQYNSPGPDTRSQRSLNGEWVTVTNNSRRPVNLRGWTLTNSHHQSYRFHSLRLGAHKSVKVHTGSGIDNRRHVHEGRRDHIWGNRHDTATLRDARGQRADTESWGGHHRR</sequence>
<dbReference type="Proteomes" id="UP000190539">
    <property type="component" value="Unassembled WGS sequence"/>
</dbReference>
<keyword evidence="5" id="KW-1185">Reference proteome</keyword>
<feature type="domain" description="LTD" evidence="3">
    <location>
        <begin position="30"/>
        <end position="149"/>
    </location>
</feature>
<organism evidence="4 5">
    <name type="scientific">Streptomyces tsukubensis</name>
    <dbReference type="NCBI Taxonomy" id="83656"/>
    <lineage>
        <taxon>Bacteria</taxon>
        <taxon>Bacillati</taxon>
        <taxon>Actinomycetota</taxon>
        <taxon>Actinomycetes</taxon>
        <taxon>Kitasatosporales</taxon>
        <taxon>Streptomycetaceae</taxon>
        <taxon>Streptomyces</taxon>
    </lineage>
</organism>
<comment type="caution">
    <text evidence="4">The sequence shown here is derived from an EMBL/GenBank/DDBJ whole genome shotgun (WGS) entry which is preliminary data.</text>
</comment>
<feature type="chain" id="PRO_5012573170" description="LTD domain-containing protein" evidence="2">
    <location>
        <begin position="28"/>
        <end position="153"/>
    </location>
</feature>
<evidence type="ECO:0000256" key="1">
    <source>
        <dbReference type="SAM" id="MobiDB-lite"/>
    </source>
</evidence>
<gene>
    <name evidence="4" type="ORF">B1H18_02215</name>
</gene>
<accession>A0A1V4AG49</accession>
<dbReference type="EMBL" id="MVFC01000001">
    <property type="protein sequence ID" value="OON82862.1"/>
    <property type="molecule type" value="Genomic_DNA"/>
</dbReference>
<dbReference type="InterPro" id="IPR001322">
    <property type="entry name" value="Lamin_tail_dom"/>
</dbReference>
<dbReference type="OrthoDB" id="3828227at2"/>
<dbReference type="InterPro" id="IPR036415">
    <property type="entry name" value="Lamin_tail_dom_sf"/>
</dbReference>
<keyword evidence="2" id="KW-0732">Signal</keyword>
<dbReference type="AlphaFoldDB" id="A0A1V4AG49"/>
<evidence type="ECO:0000313" key="5">
    <source>
        <dbReference type="Proteomes" id="UP000190539"/>
    </source>
</evidence>
<feature type="region of interest" description="Disordered" evidence="1">
    <location>
        <begin position="117"/>
        <end position="153"/>
    </location>
</feature>
<dbReference type="Gene3D" id="2.60.40.1260">
    <property type="entry name" value="Lamin Tail domain"/>
    <property type="match status" value="1"/>
</dbReference>
<name>A0A1V4AG49_9ACTN</name>
<feature type="signal peptide" evidence="2">
    <location>
        <begin position="1"/>
        <end position="27"/>
    </location>
</feature>